<protein>
    <recommendedName>
        <fullName evidence="5">Methanethiol oxidase</fullName>
    </recommendedName>
</protein>
<dbReference type="PANTHER" id="PTHR23300:SF0">
    <property type="entry name" value="METHANETHIOL OXIDASE"/>
    <property type="match status" value="1"/>
</dbReference>
<accession>A0AAW1Q0C6</accession>
<evidence type="ECO:0000256" key="2">
    <source>
        <dbReference type="ARBA" id="ARBA00023266"/>
    </source>
</evidence>
<dbReference type="Pfam" id="PF05694">
    <property type="entry name" value="SBP56"/>
    <property type="match status" value="1"/>
</dbReference>
<reference evidence="3 4" key="1">
    <citation type="journal article" date="2024" name="Nat. Commun.">
        <title>Phylogenomics reveals the evolutionary origins of lichenization in chlorophyte algae.</title>
        <authorList>
            <person name="Puginier C."/>
            <person name="Libourel C."/>
            <person name="Otte J."/>
            <person name="Skaloud P."/>
            <person name="Haon M."/>
            <person name="Grisel S."/>
            <person name="Petersen M."/>
            <person name="Berrin J.G."/>
            <person name="Delaux P.M."/>
            <person name="Dal Grande F."/>
            <person name="Keller J."/>
        </authorList>
    </citation>
    <scope>NUCLEOTIDE SEQUENCE [LARGE SCALE GENOMIC DNA]</scope>
    <source>
        <strain evidence="3 4">SAG 2043</strain>
    </source>
</reference>
<evidence type="ECO:0000313" key="3">
    <source>
        <dbReference type="EMBL" id="KAK9814393.1"/>
    </source>
</evidence>
<dbReference type="AlphaFoldDB" id="A0AAW1Q0C6"/>
<proteinExistence type="inferred from homology"/>
<dbReference type="SUPFAM" id="SSF75011">
    <property type="entry name" value="3-carboxy-cis,cis-mucoante lactonizing enzyme"/>
    <property type="match status" value="1"/>
</dbReference>
<keyword evidence="2" id="KW-0711">Selenium</keyword>
<keyword evidence="4" id="KW-1185">Reference proteome</keyword>
<dbReference type="PANTHER" id="PTHR23300">
    <property type="entry name" value="METHANETHIOL OXIDASE"/>
    <property type="match status" value="1"/>
</dbReference>
<dbReference type="GO" id="GO:0008430">
    <property type="term" value="F:selenium binding"/>
    <property type="evidence" value="ECO:0007669"/>
    <property type="project" value="InterPro"/>
</dbReference>
<sequence length="470" mass="51338">MGDVNTCCGGPGYATPLEATKGPREKLLYVPAIVADGSRPDYLATIDVDPASPAFSTVIHRLPMPYKGDELHHSGWNACSSCHGDRSKSRSLLVLPALGSGRVYGVDVASNPRAPQVAHVVEPEEIQNKTGLAFLHSTHCLGSGEIMISAMGDKDGNAKGGFLLLDENFKVKGTWTDETLDFGYDFWYQPRHNVMVSSEWGAPKEFFKGFNPANVATAYGNKLVFWDWEARKKTQTITLGPEGLIPLELRFLHDPAQPHGFVGAALSSNVIHFTKGPDGAWVHKMVIHQDWTKVEGWALPELPPLITDILISLDDKFLYFSNWLRGDLVQYDISDPENPKLAGRVWVGGSIRKGGGVKVLGGLPADTPEAPEIPTVQGHELRGGPQMIQLSLDGKRLYVTNSLFGPWDKQFYPDLATKGSYMLQIDVNNETGGVAINPDFYVDFGAEPDGPALAHEVRYPGGDCSSDIWL</sequence>
<comment type="similarity">
    <text evidence="1">Belongs to the selenium-binding protein family.</text>
</comment>
<evidence type="ECO:0000256" key="1">
    <source>
        <dbReference type="ARBA" id="ARBA00005606"/>
    </source>
</evidence>
<evidence type="ECO:0000313" key="4">
    <source>
        <dbReference type="Proteomes" id="UP001489004"/>
    </source>
</evidence>
<gene>
    <name evidence="3" type="ORF">WJX72_005141</name>
</gene>
<evidence type="ECO:0008006" key="5">
    <source>
        <dbReference type="Google" id="ProtNLM"/>
    </source>
</evidence>
<name>A0AAW1Q0C6_9CHLO</name>
<dbReference type="InterPro" id="IPR008826">
    <property type="entry name" value="Se-bd"/>
</dbReference>
<comment type="caution">
    <text evidence="3">The sequence shown here is derived from an EMBL/GenBank/DDBJ whole genome shotgun (WGS) entry which is preliminary data.</text>
</comment>
<organism evidence="3 4">
    <name type="scientific">[Myrmecia] bisecta</name>
    <dbReference type="NCBI Taxonomy" id="41462"/>
    <lineage>
        <taxon>Eukaryota</taxon>
        <taxon>Viridiplantae</taxon>
        <taxon>Chlorophyta</taxon>
        <taxon>core chlorophytes</taxon>
        <taxon>Trebouxiophyceae</taxon>
        <taxon>Trebouxiales</taxon>
        <taxon>Trebouxiaceae</taxon>
        <taxon>Myrmecia</taxon>
    </lineage>
</organism>
<dbReference type="Proteomes" id="UP001489004">
    <property type="component" value="Unassembled WGS sequence"/>
</dbReference>
<dbReference type="EMBL" id="JALJOR010000007">
    <property type="protein sequence ID" value="KAK9814393.1"/>
    <property type="molecule type" value="Genomic_DNA"/>
</dbReference>